<dbReference type="HOGENOM" id="CLU_1476148_0_0_1"/>
<dbReference type="AlphaFoldDB" id="L7JUU2"/>
<keyword evidence="1" id="KW-0732">Signal</keyword>
<name>L7JUU2_TRAHO</name>
<sequence>MQFLRLFLTVFAACCMFVYEDTKEKDKEKGEVRNDKEIVNESVGRSLELDELKKLWSEYCSIVDDLCDEFNLRVLNMELDTIISELEEMKISIKMNYDGPDGENSIFLMRHCDNILDLKEPKLLTSLESLELLFQITFNEIDYIMKLQGTTKLFYDLKDEIEKYASYERSCKALAKFEDSIFS</sequence>
<reference evidence="2 3" key="1">
    <citation type="journal article" date="2012" name="PLoS Pathog.">
        <title>The genome of the obligate intracellular parasite Trachipleistophora hominis: new insights into microsporidian genome dynamics and reductive evolution.</title>
        <authorList>
            <person name="Heinz E."/>
            <person name="Williams T.A."/>
            <person name="Nakjang S."/>
            <person name="Noel C.J."/>
            <person name="Swan D.C."/>
            <person name="Goldberg A.V."/>
            <person name="Harris S.R."/>
            <person name="Weinmaier T."/>
            <person name="Markert S."/>
            <person name="Becher D."/>
            <person name="Bernhardt J."/>
            <person name="Dagan T."/>
            <person name="Hacker C."/>
            <person name="Lucocq J.M."/>
            <person name="Schweder T."/>
            <person name="Rattei T."/>
            <person name="Hall N."/>
            <person name="Hirt R.P."/>
            <person name="Embley T.M."/>
        </authorList>
    </citation>
    <scope>NUCLEOTIDE SEQUENCE [LARGE SCALE GENOMIC DNA]</scope>
</reference>
<feature type="signal peptide" evidence="1">
    <location>
        <begin position="1"/>
        <end position="22"/>
    </location>
</feature>
<dbReference type="InParanoid" id="L7JUU2"/>
<evidence type="ECO:0000313" key="3">
    <source>
        <dbReference type="Proteomes" id="UP000011185"/>
    </source>
</evidence>
<organism evidence="2 3">
    <name type="scientific">Trachipleistophora hominis</name>
    <name type="common">Microsporidian parasite</name>
    <dbReference type="NCBI Taxonomy" id="72359"/>
    <lineage>
        <taxon>Eukaryota</taxon>
        <taxon>Fungi</taxon>
        <taxon>Fungi incertae sedis</taxon>
        <taxon>Microsporidia</taxon>
        <taxon>Pleistophoridae</taxon>
        <taxon>Trachipleistophora</taxon>
    </lineage>
</organism>
<feature type="chain" id="PRO_5003978877" evidence="1">
    <location>
        <begin position="23"/>
        <end position="183"/>
    </location>
</feature>
<gene>
    <name evidence="2" type="ORF">THOM_1856</name>
</gene>
<protein>
    <submittedName>
        <fullName evidence="2">Uncharacterized protein</fullName>
    </submittedName>
</protein>
<evidence type="ECO:0000256" key="1">
    <source>
        <dbReference type="SAM" id="SignalP"/>
    </source>
</evidence>
<proteinExistence type="predicted"/>
<keyword evidence="3" id="KW-1185">Reference proteome</keyword>
<dbReference type="EMBL" id="JH993981">
    <property type="protein sequence ID" value="ELQ75233.1"/>
    <property type="molecule type" value="Genomic_DNA"/>
</dbReference>
<evidence type="ECO:0000313" key="2">
    <source>
        <dbReference type="EMBL" id="ELQ75233.1"/>
    </source>
</evidence>
<accession>L7JUU2</accession>
<dbReference type="VEuPathDB" id="MicrosporidiaDB:THOM_1856"/>
<dbReference type="Proteomes" id="UP000011185">
    <property type="component" value="Unassembled WGS sequence"/>
</dbReference>